<dbReference type="AlphaFoldDB" id="A0A4U0GUY8"/>
<reference evidence="1 2" key="1">
    <citation type="submission" date="2019-04" db="EMBL/GenBank/DDBJ databases">
        <title>Sphingobacterium olei sp. nov., isolated from oil-contaminated soil.</title>
        <authorList>
            <person name="Liu B."/>
        </authorList>
    </citation>
    <scope>NUCLEOTIDE SEQUENCE [LARGE SCALE GENOMIC DNA]</scope>
    <source>
        <strain evidence="1 2">Y3L14</strain>
    </source>
</reference>
<organism evidence="1 2">
    <name type="scientific">Sphingobacterium alkalisoli</name>
    <dbReference type="NCBI Taxonomy" id="1874115"/>
    <lineage>
        <taxon>Bacteria</taxon>
        <taxon>Pseudomonadati</taxon>
        <taxon>Bacteroidota</taxon>
        <taxon>Sphingobacteriia</taxon>
        <taxon>Sphingobacteriales</taxon>
        <taxon>Sphingobacteriaceae</taxon>
        <taxon>Sphingobacterium</taxon>
    </lineage>
</organism>
<accession>A0A4U0GUY8</accession>
<keyword evidence="2" id="KW-1185">Reference proteome</keyword>
<dbReference type="EMBL" id="SUKA01000009">
    <property type="protein sequence ID" value="TJY61532.1"/>
    <property type="molecule type" value="Genomic_DNA"/>
</dbReference>
<sequence length="90" mass="10666">MAPLLRNTQLGRSMKAVIYPEDLDLSFPLRQKLKEWLSKYQNEHYNGFINEDLIKKLDQEGKDIAIMIKKELSEVKMEYFSDARMTNEII</sequence>
<dbReference type="OrthoDB" id="7063672at2"/>
<dbReference type="Proteomes" id="UP000309872">
    <property type="component" value="Unassembled WGS sequence"/>
</dbReference>
<protein>
    <submittedName>
        <fullName evidence="1">Uncharacterized protein</fullName>
    </submittedName>
</protein>
<gene>
    <name evidence="1" type="ORF">FAZ19_21800</name>
</gene>
<dbReference type="RefSeq" id="WP_136822886.1">
    <property type="nucleotide sequence ID" value="NZ_BMJX01000009.1"/>
</dbReference>
<name>A0A4U0GUY8_9SPHI</name>
<evidence type="ECO:0000313" key="1">
    <source>
        <dbReference type="EMBL" id="TJY61532.1"/>
    </source>
</evidence>
<proteinExistence type="predicted"/>
<evidence type="ECO:0000313" key="2">
    <source>
        <dbReference type="Proteomes" id="UP000309872"/>
    </source>
</evidence>
<comment type="caution">
    <text evidence="1">The sequence shown here is derived from an EMBL/GenBank/DDBJ whole genome shotgun (WGS) entry which is preliminary data.</text>
</comment>